<reference evidence="2" key="1">
    <citation type="submission" date="2016-10" db="EMBL/GenBank/DDBJ databases">
        <authorList>
            <person name="Varghese N."/>
            <person name="Submissions S."/>
        </authorList>
    </citation>
    <scope>NUCLEOTIDE SEQUENCE [LARGE SCALE GENOMIC DNA]</scope>
    <source>
        <strain evidence="2">DSM 17933</strain>
    </source>
</reference>
<protein>
    <submittedName>
        <fullName evidence="1">Uncharacterized protein</fullName>
    </submittedName>
</protein>
<evidence type="ECO:0000313" key="1">
    <source>
        <dbReference type="EMBL" id="SDG22186.1"/>
    </source>
</evidence>
<dbReference type="Proteomes" id="UP000199643">
    <property type="component" value="Unassembled WGS sequence"/>
</dbReference>
<keyword evidence="2" id="KW-1185">Reference proteome</keyword>
<dbReference type="STRING" id="405671.SAMN05421827_104177"/>
<accession>A0A1G7SGJ2</accession>
<name>A0A1G7SGJ2_9SPHI</name>
<dbReference type="AlphaFoldDB" id="A0A1G7SGJ2"/>
<gene>
    <name evidence="1" type="ORF">SAMN05421827_104177</name>
</gene>
<evidence type="ECO:0000313" key="2">
    <source>
        <dbReference type="Proteomes" id="UP000199643"/>
    </source>
</evidence>
<sequence length="41" mass="4952">MDIKRILNVTCILFCRYFINTKLNHYLLLDRMSNFVGVNRC</sequence>
<proteinExistence type="predicted"/>
<dbReference type="EMBL" id="FNCH01000004">
    <property type="protein sequence ID" value="SDG22186.1"/>
    <property type="molecule type" value="Genomic_DNA"/>
</dbReference>
<organism evidence="1 2">
    <name type="scientific">Pedobacter terrae</name>
    <dbReference type="NCBI Taxonomy" id="405671"/>
    <lineage>
        <taxon>Bacteria</taxon>
        <taxon>Pseudomonadati</taxon>
        <taxon>Bacteroidota</taxon>
        <taxon>Sphingobacteriia</taxon>
        <taxon>Sphingobacteriales</taxon>
        <taxon>Sphingobacteriaceae</taxon>
        <taxon>Pedobacter</taxon>
    </lineage>
</organism>